<keyword evidence="3" id="KW-1185">Reference proteome</keyword>
<name>A0A8H5H561_9AGAR</name>
<evidence type="ECO:0000259" key="1">
    <source>
        <dbReference type="PROSITE" id="PS50181"/>
    </source>
</evidence>
<feature type="domain" description="F-box" evidence="1">
    <location>
        <begin position="24"/>
        <end position="73"/>
    </location>
</feature>
<dbReference type="InterPro" id="IPR001810">
    <property type="entry name" value="F-box_dom"/>
</dbReference>
<proteinExistence type="predicted"/>
<accession>A0A8H5H561</accession>
<evidence type="ECO:0000313" key="2">
    <source>
        <dbReference type="EMBL" id="KAF5377176.1"/>
    </source>
</evidence>
<reference evidence="2 3" key="1">
    <citation type="journal article" date="2020" name="ISME J.">
        <title>Uncovering the hidden diversity of litter-decomposition mechanisms in mushroom-forming fungi.</title>
        <authorList>
            <person name="Floudas D."/>
            <person name="Bentzer J."/>
            <person name="Ahren D."/>
            <person name="Johansson T."/>
            <person name="Persson P."/>
            <person name="Tunlid A."/>
        </authorList>
    </citation>
    <scope>NUCLEOTIDE SEQUENCE [LARGE SCALE GENOMIC DNA]</scope>
    <source>
        <strain evidence="2 3">CBS 661.87</strain>
    </source>
</reference>
<organism evidence="2 3">
    <name type="scientific">Tricholomella constricta</name>
    <dbReference type="NCBI Taxonomy" id="117010"/>
    <lineage>
        <taxon>Eukaryota</taxon>
        <taxon>Fungi</taxon>
        <taxon>Dikarya</taxon>
        <taxon>Basidiomycota</taxon>
        <taxon>Agaricomycotina</taxon>
        <taxon>Agaricomycetes</taxon>
        <taxon>Agaricomycetidae</taxon>
        <taxon>Agaricales</taxon>
        <taxon>Tricholomatineae</taxon>
        <taxon>Lyophyllaceae</taxon>
        <taxon>Tricholomella</taxon>
    </lineage>
</organism>
<dbReference type="OrthoDB" id="3226064at2759"/>
<sequence length="480" mass="55548">MRSPSASPAGKQLYAVPEAPGRDLDTFFPIPIEVMERVLVSCSPRDVVVFASTCRLAYMMVFDFADQHLWRELFFSSPFDDPRPALRVKTNDETLSIDWRRKMIERSRAKWVVQSFQTRSCQTSRALEAFIDMVHDMSPGAQTSPQAQSHNVEWLERVLRDSDLLNVEPDIPRSEAMPYAQLRAYLALSFDKGHNDTSRLRLVSRRKQSRIYVYNFRNYFGRHFGPFLDDGSADWIHIEHLVNVMVLNLRQLPGIWSNIKPPLGLPAIRPYSVLTNGRETPRDWARVEGTWRRYVSFMDFRDLFGSSPFCYFSRPTSSLRESSITLAFNFYNNRQIDPTFFDCPRFREATRLLELKFYLIDAEKSCFRDELRRYGPQNVNEKFPPLYFAGSSQAFTGSEASVEGVVHMTPDGVVRWQFTSVHPEGARWCSDGAQVGNIASATGVVGVWTTEYRHKDDAIGPFWLWKVRDDFPVQLMEYSR</sequence>
<dbReference type="InterPro" id="IPR036047">
    <property type="entry name" value="F-box-like_dom_sf"/>
</dbReference>
<dbReference type="SUPFAM" id="SSF81383">
    <property type="entry name" value="F-box domain"/>
    <property type="match status" value="1"/>
</dbReference>
<evidence type="ECO:0000313" key="3">
    <source>
        <dbReference type="Proteomes" id="UP000565441"/>
    </source>
</evidence>
<gene>
    <name evidence="2" type="ORF">D9615_006338</name>
</gene>
<dbReference type="AlphaFoldDB" id="A0A8H5H561"/>
<comment type="caution">
    <text evidence="2">The sequence shown here is derived from an EMBL/GenBank/DDBJ whole genome shotgun (WGS) entry which is preliminary data.</text>
</comment>
<dbReference type="EMBL" id="JAACJP010000024">
    <property type="protein sequence ID" value="KAF5377176.1"/>
    <property type="molecule type" value="Genomic_DNA"/>
</dbReference>
<dbReference type="Proteomes" id="UP000565441">
    <property type="component" value="Unassembled WGS sequence"/>
</dbReference>
<protein>
    <recommendedName>
        <fullName evidence="1">F-box domain-containing protein</fullName>
    </recommendedName>
</protein>
<dbReference type="PROSITE" id="PS50181">
    <property type="entry name" value="FBOX"/>
    <property type="match status" value="1"/>
</dbReference>